<reference evidence="2 3" key="1">
    <citation type="submission" date="2012-05" db="EMBL/GenBank/DDBJ databases">
        <authorList>
            <person name="Weinstock G."/>
            <person name="Sodergren E."/>
            <person name="Lobos E.A."/>
            <person name="Fulton L."/>
            <person name="Fulton R."/>
            <person name="Courtney L."/>
            <person name="Fronick C."/>
            <person name="O'Laughlin M."/>
            <person name="Godfrey J."/>
            <person name="Wilson R.M."/>
            <person name="Miner T."/>
            <person name="Farmer C."/>
            <person name="Delehaunty K."/>
            <person name="Cordes M."/>
            <person name="Minx P."/>
            <person name="Tomlinson C."/>
            <person name="Chen J."/>
            <person name="Wollam A."/>
            <person name="Pepin K.H."/>
            <person name="Bhonagiri V."/>
            <person name="Zhang X."/>
            <person name="Suruliraj S."/>
            <person name="Warren W."/>
            <person name="Mitreva M."/>
            <person name="Mardis E.R."/>
            <person name="Wilson R.K."/>
        </authorList>
    </citation>
    <scope>NUCLEOTIDE SEQUENCE [LARGE SCALE GENOMIC DNA]</scope>
    <source>
        <strain evidence="2 3">F0235</strain>
    </source>
</reference>
<dbReference type="Gene3D" id="3.40.50.1820">
    <property type="entry name" value="alpha/beta hydrolase"/>
    <property type="match status" value="1"/>
</dbReference>
<dbReference type="InterPro" id="IPR050583">
    <property type="entry name" value="Mycobacterial_A85_antigen"/>
</dbReference>
<dbReference type="PANTHER" id="PTHR48098">
    <property type="entry name" value="ENTEROCHELIN ESTERASE-RELATED"/>
    <property type="match status" value="1"/>
</dbReference>
<protein>
    <submittedName>
        <fullName evidence="2">Putative antigen 85-C</fullName>
    </submittedName>
</protein>
<keyword evidence="3" id="KW-1185">Reference proteome</keyword>
<feature type="signal peptide" evidence="1">
    <location>
        <begin position="1"/>
        <end position="37"/>
    </location>
</feature>
<dbReference type="Pfam" id="PF00756">
    <property type="entry name" value="Esterase"/>
    <property type="match status" value="1"/>
</dbReference>
<dbReference type="SUPFAM" id="SSF53474">
    <property type="entry name" value="alpha/beta-Hydrolases"/>
    <property type="match status" value="1"/>
</dbReference>
<dbReference type="InterPro" id="IPR029058">
    <property type="entry name" value="AB_hydrolase_fold"/>
</dbReference>
<feature type="chain" id="PRO_5003953350" evidence="1">
    <location>
        <begin position="38"/>
        <end position="344"/>
    </location>
</feature>
<accession>L1MAI8</accession>
<dbReference type="InterPro" id="IPR000801">
    <property type="entry name" value="Esterase-like"/>
</dbReference>
<dbReference type="PANTHER" id="PTHR48098:SF1">
    <property type="entry name" value="DIACYLGLYCEROL ACYLTRANSFERASE_MYCOLYLTRANSFERASE AG85A"/>
    <property type="match status" value="1"/>
</dbReference>
<name>L1MAI8_9CORY</name>
<evidence type="ECO:0000313" key="2">
    <source>
        <dbReference type="EMBL" id="EKX88060.1"/>
    </source>
</evidence>
<dbReference type="HOGENOM" id="CLU_026624_3_2_11"/>
<comment type="caution">
    <text evidence="2">The sequence shown here is derived from an EMBL/GenBank/DDBJ whole genome shotgun (WGS) entry which is preliminary data.</text>
</comment>
<dbReference type="STRING" id="1035195.HMPREF9997_02423"/>
<organism evidence="2 3">
    <name type="scientific">Corynebacterium durum F0235</name>
    <dbReference type="NCBI Taxonomy" id="1035195"/>
    <lineage>
        <taxon>Bacteria</taxon>
        <taxon>Bacillati</taxon>
        <taxon>Actinomycetota</taxon>
        <taxon>Actinomycetes</taxon>
        <taxon>Mycobacteriales</taxon>
        <taxon>Corynebacteriaceae</taxon>
        <taxon>Corynebacterium</taxon>
    </lineage>
</organism>
<dbReference type="RefSeq" id="WP_006062228.1">
    <property type="nucleotide sequence ID" value="NZ_KB290824.1"/>
</dbReference>
<proteinExistence type="predicted"/>
<evidence type="ECO:0000313" key="3">
    <source>
        <dbReference type="Proteomes" id="UP000010445"/>
    </source>
</evidence>
<dbReference type="EMBL" id="AMEM01000040">
    <property type="protein sequence ID" value="EKX88060.1"/>
    <property type="molecule type" value="Genomic_DNA"/>
</dbReference>
<dbReference type="Proteomes" id="UP000010445">
    <property type="component" value="Unassembled WGS sequence"/>
</dbReference>
<sequence>MTIASRLRTVGAKATTIAVALAAAFGLSVVAASPAHAANRDVLRADNTGACEWDAVGFWVQRCDVWSPSMNRNIPVLVQPAARGGNAGLYLLDGMRAGETFTGWTASTNAPQVYADSNINLVMPIGGAGSFYADWDYPAHFLSTGSGNDVVYKWETFLTSELPGYLQQNFGIAPNNNSIGGLSMGGTAALSLAAQHPDQFRQAMSYSGYLHTTAFGMQTMLRLALLDVGGFNLNNMYTSILNPRRYQDDPYLNMGGLKNADVYVSAASGVWAPSDLRYPLDQRIYGSGLEGLSRMSTVSWEAKARATGLNVTADYPPLGVHNWDQWTYQLTRTKDRVLDHMNAR</sequence>
<dbReference type="OrthoDB" id="4366784at2"/>
<evidence type="ECO:0000256" key="1">
    <source>
        <dbReference type="SAM" id="SignalP"/>
    </source>
</evidence>
<keyword evidence="1" id="KW-0732">Signal</keyword>
<dbReference type="GO" id="GO:0016747">
    <property type="term" value="F:acyltransferase activity, transferring groups other than amino-acyl groups"/>
    <property type="evidence" value="ECO:0007669"/>
    <property type="project" value="TreeGrafter"/>
</dbReference>
<dbReference type="AlphaFoldDB" id="L1MAI8"/>
<gene>
    <name evidence="2" type="ORF">HMPREF9997_02423</name>
</gene>
<dbReference type="eggNOG" id="COG0627">
    <property type="taxonomic scope" value="Bacteria"/>
</dbReference>
<dbReference type="PATRIC" id="fig|1035195.3.peg.2164"/>